<gene>
    <name evidence="2" type="ORF">Tco_0749982</name>
</gene>
<comment type="caution">
    <text evidence="2">The sequence shown here is derived from an EMBL/GenBank/DDBJ whole genome shotgun (WGS) entry which is preliminary data.</text>
</comment>
<sequence length="398" mass="46039">MAGKGCALQHKTKFIYQIQRQRDRQISSISDLNTESQFLKKTSVFQLASTLQADKEHADEEIDEQKLEAQYSFMAKIQEVLPEESSSTEQPIGKQWHIVLNKTLHAFIKETGIESLELPLLEHLNRMALSKDETALHVEAARTMISSLSFYYHFGLKHTRHAEDNNNDQASNASFQEDEFINPFCTRVQETEHVSWETQPCLVSNKTIACQQIPEMWYVRSRLMDDYKAKGLWKNKNDDRSTVNSQQSMNLYLKVMLRKKITLINLPSEESFVWIKASSKSLVMINFQLPEIQSFTKGRDHCSRVNTRLSRRSSVEDLMGRARGGFNPKQKPRSRADIPTSNTSPVSVTIFSTRCAEVEMMQSNPYRRTTQSIIRCIINDQSRMSHCLLRRVMEVEYI</sequence>
<evidence type="ECO:0000313" key="3">
    <source>
        <dbReference type="Proteomes" id="UP001151760"/>
    </source>
</evidence>
<name>A0ABQ4Z1C4_9ASTR</name>
<proteinExistence type="predicted"/>
<protein>
    <submittedName>
        <fullName evidence="2">Uncharacterized protein</fullName>
    </submittedName>
</protein>
<feature type="region of interest" description="Disordered" evidence="1">
    <location>
        <begin position="320"/>
        <end position="345"/>
    </location>
</feature>
<keyword evidence="3" id="KW-1185">Reference proteome</keyword>
<dbReference type="Proteomes" id="UP001151760">
    <property type="component" value="Unassembled WGS sequence"/>
</dbReference>
<reference evidence="2" key="2">
    <citation type="submission" date="2022-01" db="EMBL/GenBank/DDBJ databases">
        <authorList>
            <person name="Yamashiro T."/>
            <person name="Shiraishi A."/>
            <person name="Satake H."/>
            <person name="Nakayama K."/>
        </authorList>
    </citation>
    <scope>NUCLEOTIDE SEQUENCE</scope>
</reference>
<accession>A0ABQ4Z1C4</accession>
<evidence type="ECO:0000313" key="2">
    <source>
        <dbReference type="EMBL" id="GJS83441.1"/>
    </source>
</evidence>
<evidence type="ECO:0000256" key="1">
    <source>
        <dbReference type="SAM" id="MobiDB-lite"/>
    </source>
</evidence>
<dbReference type="EMBL" id="BQNB010010900">
    <property type="protein sequence ID" value="GJS83441.1"/>
    <property type="molecule type" value="Genomic_DNA"/>
</dbReference>
<reference evidence="2" key="1">
    <citation type="journal article" date="2022" name="Int. J. Mol. Sci.">
        <title>Draft Genome of Tanacetum Coccineum: Genomic Comparison of Closely Related Tanacetum-Family Plants.</title>
        <authorList>
            <person name="Yamashiro T."/>
            <person name="Shiraishi A."/>
            <person name="Nakayama K."/>
            <person name="Satake H."/>
        </authorList>
    </citation>
    <scope>NUCLEOTIDE SEQUENCE</scope>
</reference>
<organism evidence="2 3">
    <name type="scientific">Tanacetum coccineum</name>
    <dbReference type="NCBI Taxonomy" id="301880"/>
    <lineage>
        <taxon>Eukaryota</taxon>
        <taxon>Viridiplantae</taxon>
        <taxon>Streptophyta</taxon>
        <taxon>Embryophyta</taxon>
        <taxon>Tracheophyta</taxon>
        <taxon>Spermatophyta</taxon>
        <taxon>Magnoliopsida</taxon>
        <taxon>eudicotyledons</taxon>
        <taxon>Gunneridae</taxon>
        <taxon>Pentapetalae</taxon>
        <taxon>asterids</taxon>
        <taxon>campanulids</taxon>
        <taxon>Asterales</taxon>
        <taxon>Asteraceae</taxon>
        <taxon>Asteroideae</taxon>
        <taxon>Anthemideae</taxon>
        <taxon>Anthemidinae</taxon>
        <taxon>Tanacetum</taxon>
    </lineage>
</organism>